<feature type="domain" description="Pyruvate:ferredoxin oxidoreductase core" evidence="3">
    <location>
        <begin position="256"/>
        <end position="352"/>
    </location>
</feature>
<name>A0A2G9YIN9_9BACT</name>
<keyword evidence="1 4" id="KW-0560">Oxidoreductase</keyword>
<evidence type="ECO:0000313" key="5">
    <source>
        <dbReference type="Proteomes" id="UP000231292"/>
    </source>
</evidence>
<evidence type="ECO:0000259" key="3">
    <source>
        <dbReference type="Pfam" id="PF17147"/>
    </source>
</evidence>
<dbReference type="PANTHER" id="PTHR43088:SF1">
    <property type="entry name" value="SUBUNIT OF PYRUVATE:FLAVODOXIN OXIDOREDUCTASE"/>
    <property type="match status" value="1"/>
</dbReference>
<dbReference type="EMBL" id="PCRK01000114">
    <property type="protein sequence ID" value="PIP19118.1"/>
    <property type="molecule type" value="Genomic_DNA"/>
</dbReference>
<dbReference type="InterPro" id="IPR033412">
    <property type="entry name" value="PFOR_II"/>
</dbReference>
<dbReference type="AlphaFoldDB" id="A0A2G9YIN9"/>
<organism evidence="4 5">
    <name type="scientific">Candidatus Sherwoodlollariibacterium unditelluris</name>
    <dbReference type="NCBI Taxonomy" id="1974757"/>
    <lineage>
        <taxon>Bacteria</taxon>
        <taxon>Pseudomonadati</taxon>
        <taxon>Candidatus Omnitrophota</taxon>
        <taxon>Candidatus Sherwoodlollariibacterium</taxon>
    </lineage>
</organism>
<evidence type="ECO:0000256" key="1">
    <source>
        <dbReference type="ARBA" id="ARBA00023002"/>
    </source>
</evidence>
<dbReference type="SUPFAM" id="SSF52922">
    <property type="entry name" value="TK C-terminal domain-like"/>
    <property type="match status" value="1"/>
</dbReference>
<dbReference type="InterPro" id="IPR029061">
    <property type="entry name" value="THDP-binding"/>
</dbReference>
<protein>
    <submittedName>
        <fullName evidence="4">3-methyl-2-oxobutanoate dehydrogenase subunit VorB</fullName>
        <ecNumber evidence="4">1.2.7.7</ecNumber>
    </submittedName>
</protein>
<reference evidence="4 5" key="1">
    <citation type="submission" date="2017-09" db="EMBL/GenBank/DDBJ databases">
        <title>Depth-based differentiation of microbial function through sediment-hosted aquifers and enrichment of novel symbionts in the deep terrestrial subsurface.</title>
        <authorList>
            <person name="Probst A.J."/>
            <person name="Ladd B."/>
            <person name="Jarett J.K."/>
            <person name="Geller-Mcgrath D.E."/>
            <person name="Sieber C.M."/>
            <person name="Emerson J.B."/>
            <person name="Anantharaman K."/>
            <person name="Thomas B.C."/>
            <person name="Malmstrom R."/>
            <person name="Stieglmeier M."/>
            <person name="Klingl A."/>
            <person name="Woyke T."/>
            <person name="Ryan C.M."/>
            <person name="Banfield J.F."/>
        </authorList>
    </citation>
    <scope>NUCLEOTIDE SEQUENCE [LARGE SCALE GENOMIC DNA]</scope>
    <source>
        <strain evidence="4">CG23_combo_of_CG06-09_8_20_14_all_41_10</strain>
    </source>
</reference>
<sequence length="373" mass="40855">MKKILMTGNEAIAEGAIQAGCTFYAGYPITPQNELIAYMAAHLQDRGGIFIQAESEIAAINMVYGAAACGVRVMTSSSSPGISLKQEGISYIAGSQLPAVIVNIMRGGPGLGNICPAQSDYFQATRGGGHGDYYCIVLAPASVQESFDLMRTAFELADKYRNPVMILGDGMLGQMMEPILAKGEGHMAYGNHKPYAISHKPKPWALTGCKGRKPNIVRSLYMAEGDLEKSNLKLQKKYKAIQAKEERWEEILVNDAEVVLVAYGSMARIAKAAVKSLRSKGKKIGLIRPITLWPFPNKIFWRLAVNGKRLTFLVIEMSYGQMIEDVRLALEGKAQVEFLGRSGGGIPTEEEIINKVREFADNNLTNSRTRELK</sequence>
<dbReference type="Proteomes" id="UP000231292">
    <property type="component" value="Unassembled WGS sequence"/>
</dbReference>
<dbReference type="InterPro" id="IPR052368">
    <property type="entry name" value="2-oxoacid_oxidoreductase"/>
</dbReference>
<dbReference type="InterPro" id="IPR002880">
    <property type="entry name" value="Pyrv_Fd/Flavodoxin_OxRdtase_N"/>
</dbReference>
<dbReference type="GO" id="GO:0043807">
    <property type="term" value="F:3-methyl-2-oxobutanoate dehydrogenase (ferredoxin) activity"/>
    <property type="evidence" value="ECO:0007669"/>
    <property type="project" value="UniProtKB-EC"/>
</dbReference>
<feature type="domain" description="Pyruvate flavodoxin/ferredoxin oxidoreductase pyrimidine binding" evidence="2">
    <location>
        <begin position="14"/>
        <end position="191"/>
    </location>
</feature>
<dbReference type="Gene3D" id="3.40.50.970">
    <property type="match status" value="1"/>
</dbReference>
<accession>A0A2G9YIN9</accession>
<dbReference type="Pfam" id="PF17147">
    <property type="entry name" value="PFOR_II"/>
    <property type="match status" value="1"/>
</dbReference>
<evidence type="ECO:0000259" key="2">
    <source>
        <dbReference type="Pfam" id="PF01855"/>
    </source>
</evidence>
<proteinExistence type="predicted"/>
<evidence type="ECO:0000313" key="4">
    <source>
        <dbReference type="EMBL" id="PIP19118.1"/>
    </source>
</evidence>
<dbReference type="NCBIfam" id="NF005507">
    <property type="entry name" value="PRK07119.1"/>
    <property type="match status" value="1"/>
</dbReference>
<dbReference type="SUPFAM" id="SSF52518">
    <property type="entry name" value="Thiamin diphosphate-binding fold (THDP-binding)"/>
    <property type="match status" value="1"/>
</dbReference>
<dbReference type="InterPro" id="IPR009014">
    <property type="entry name" value="Transketo_C/PFOR_II"/>
</dbReference>
<dbReference type="CDD" id="cd07034">
    <property type="entry name" value="TPP_PYR_PFOR_IOR-alpha_like"/>
    <property type="match status" value="1"/>
</dbReference>
<dbReference type="Gene3D" id="3.40.50.920">
    <property type="match status" value="1"/>
</dbReference>
<comment type="caution">
    <text evidence="4">The sequence shown here is derived from an EMBL/GenBank/DDBJ whole genome shotgun (WGS) entry which is preliminary data.</text>
</comment>
<dbReference type="EC" id="1.2.7.7" evidence="4"/>
<dbReference type="Pfam" id="PF01855">
    <property type="entry name" value="POR_N"/>
    <property type="match status" value="1"/>
</dbReference>
<gene>
    <name evidence="4" type="ORF">COX41_04720</name>
</gene>
<dbReference type="PANTHER" id="PTHR43088">
    <property type="entry name" value="SUBUNIT OF PYRUVATE:FLAVODOXIN OXIDOREDUCTASE-RELATED"/>
    <property type="match status" value="1"/>
</dbReference>